<keyword evidence="3" id="KW-0238">DNA-binding</keyword>
<gene>
    <name evidence="6" type="ORF">PCA20602_00908</name>
</gene>
<dbReference type="SUPFAM" id="SSF46785">
    <property type="entry name" value="Winged helix' DNA-binding domain"/>
    <property type="match status" value="1"/>
</dbReference>
<comment type="caution">
    <text evidence="6">The sequence shown here is derived from an EMBL/GenBank/DDBJ whole genome shotgun (WGS) entry which is preliminary data.</text>
</comment>
<evidence type="ECO:0000256" key="2">
    <source>
        <dbReference type="ARBA" id="ARBA00023015"/>
    </source>
</evidence>
<dbReference type="PANTHER" id="PTHR30537">
    <property type="entry name" value="HTH-TYPE TRANSCRIPTIONAL REGULATOR"/>
    <property type="match status" value="1"/>
</dbReference>
<evidence type="ECO:0000256" key="3">
    <source>
        <dbReference type="ARBA" id="ARBA00023125"/>
    </source>
</evidence>
<dbReference type="CDD" id="cd08422">
    <property type="entry name" value="PBP2_CrgA_like"/>
    <property type="match status" value="1"/>
</dbReference>
<dbReference type="InterPro" id="IPR005119">
    <property type="entry name" value="LysR_subst-bd"/>
</dbReference>
<dbReference type="Gene3D" id="1.10.10.10">
    <property type="entry name" value="Winged helix-like DNA-binding domain superfamily/Winged helix DNA-binding domain"/>
    <property type="match status" value="1"/>
</dbReference>
<organism evidence="6 7">
    <name type="scientific">Pandoraea capi</name>
    <dbReference type="NCBI Taxonomy" id="2508286"/>
    <lineage>
        <taxon>Bacteria</taxon>
        <taxon>Pseudomonadati</taxon>
        <taxon>Pseudomonadota</taxon>
        <taxon>Betaproteobacteria</taxon>
        <taxon>Burkholderiales</taxon>
        <taxon>Burkholderiaceae</taxon>
        <taxon>Pandoraea</taxon>
    </lineage>
</organism>
<keyword evidence="2" id="KW-0805">Transcription regulation</keyword>
<evidence type="ECO:0000313" key="6">
    <source>
        <dbReference type="EMBL" id="VVD76957.1"/>
    </source>
</evidence>
<dbReference type="PROSITE" id="PS50931">
    <property type="entry name" value="HTH_LYSR"/>
    <property type="match status" value="1"/>
</dbReference>
<dbReference type="Pfam" id="PF03466">
    <property type="entry name" value="LysR_substrate"/>
    <property type="match status" value="1"/>
</dbReference>
<dbReference type="Gene3D" id="3.40.190.290">
    <property type="match status" value="1"/>
</dbReference>
<dbReference type="InterPro" id="IPR036390">
    <property type="entry name" value="WH_DNA-bd_sf"/>
</dbReference>
<keyword evidence="7" id="KW-1185">Reference proteome</keyword>
<evidence type="ECO:0000256" key="4">
    <source>
        <dbReference type="ARBA" id="ARBA00023163"/>
    </source>
</evidence>
<dbReference type="PANTHER" id="PTHR30537:SF35">
    <property type="entry name" value="TRANSCRIPTIONAL REGULATORY PROTEIN"/>
    <property type="match status" value="1"/>
</dbReference>
<evidence type="ECO:0000259" key="5">
    <source>
        <dbReference type="PROSITE" id="PS50931"/>
    </source>
</evidence>
<dbReference type="InterPro" id="IPR036388">
    <property type="entry name" value="WH-like_DNA-bd_sf"/>
</dbReference>
<proteinExistence type="inferred from homology"/>
<sequence>MDLLESLRSLVLVANCESFSLAARRSGTSPSVMIKRVNAAEWHLKLEVLKRTTRSVTLTEGGRRILPSLQTLVHNFDDLMASLRQESPGAAGLIRIKISPELAEGGLAAVLSSFLKAHVGLRMEVVLLERSVNPDEEGFDICIDFQSRAYPRVTEIPLFVCRFVLCAAPDYLARHGQPSHPRELQRHWTLAPDSVGKKWTFRAHRRAVTVDVTPRLMSADGQGILNAATRGQGIALLPTYLCGPALAAGTLIPLMGDYAPVETWVTASVPDTKVDLPRIRGLIEWLSRMPA</sequence>
<feature type="domain" description="HTH lysR-type" evidence="5">
    <location>
        <begin position="1"/>
        <end position="59"/>
    </location>
</feature>
<dbReference type="InterPro" id="IPR058163">
    <property type="entry name" value="LysR-type_TF_proteobact-type"/>
</dbReference>
<protein>
    <submittedName>
        <fullName evidence="6">Transcriptional regulator</fullName>
    </submittedName>
</protein>
<dbReference type="InterPro" id="IPR000847">
    <property type="entry name" value="LysR_HTH_N"/>
</dbReference>
<evidence type="ECO:0000313" key="7">
    <source>
        <dbReference type="Proteomes" id="UP000366065"/>
    </source>
</evidence>
<reference evidence="6 7" key="1">
    <citation type="submission" date="2019-08" db="EMBL/GenBank/DDBJ databases">
        <authorList>
            <person name="Peeters C."/>
        </authorList>
    </citation>
    <scope>NUCLEOTIDE SEQUENCE [LARGE SCALE GENOMIC DNA]</scope>
    <source>
        <strain evidence="6 7">LMG 20602</strain>
    </source>
</reference>
<evidence type="ECO:0000256" key="1">
    <source>
        <dbReference type="ARBA" id="ARBA00009437"/>
    </source>
</evidence>
<dbReference type="RefSeq" id="WP_150720168.1">
    <property type="nucleotide sequence ID" value="NZ_CABPRV010000002.1"/>
</dbReference>
<dbReference type="EMBL" id="CABPRV010000002">
    <property type="protein sequence ID" value="VVD76957.1"/>
    <property type="molecule type" value="Genomic_DNA"/>
</dbReference>
<keyword evidence="4" id="KW-0804">Transcription</keyword>
<dbReference type="Proteomes" id="UP000366065">
    <property type="component" value="Unassembled WGS sequence"/>
</dbReference>
<dbReference type="Pfam" id="PF00126">
    <property type="entry name" value="HTH_1"/>
    <property type="match status" value="1"/>
</dbReference>
<comment type="similarity">
    <text evidence="1">Belongs to the LysR transcriptional regulatory family.</text>
</comment>
<dbReference type="SUPFAM" id="SSF53850">
    <property type="entry name" value="Periplasmic binding protein-like II"/>
    <property type="match status" value="1"/>
</dbReference>
<name>A0ABY6VQQ0_9BURK</name>
<accession>A0ABY6VQQ0</accession>